<evidence type="ECO:0000313" key="4">
    <source>
        <dbReference type="Proteomes" id="UP000184310"/>
    </source>
</evidence>
<protein>
    <submittedName>
        <fullName evidence="3">Iron-regulated ABC transporter permease protein SufD</fullName>
    </submittedName>
</protein>
<dbReference type="InterPro" id="IPR037284">
    <property type="entry name" value="SUF_FeS_clus_asmbl_SufBD_sf"/>
</dbReference>
<dbReference type="NCBIfam" id="TIGR01981">
    <property type="entry name" value="sufD"/>
    <property type="match status" value="1"/>
</dbReference>
<dbReference type="RefSeq" id="WP_072984104.1">
    <property type="nucleotide sequence ID" value="NZ_FQZB01000003.1"/>
</dbReference>
<dbReference type="Proteomes" id="UP000184310">
    <property type="component" value="Unassembled WGS sequence"/>
</dbReference>
<gene>
    <name evidence="3" type="ORF">SAMN02745163_00047</name>
</gene>
<dbReference type="Pfam" id="PF01458">
    <property type="entry name" value="SUFBD_core"/>
    <property type="match status" value="1"/>
</dbReference>
<dbReference type="GO" id="GO:0016226">
    <property type="term" value="P:iron-sulfur cluster assembly"/>
    <property type="evidence" value="ECO:0007669"/>
    <property type="project" value="InterPro"/>
</dbReference>
<dbReference type="InterPro" id="IPR055346">
    <property type="entry name" value="Fe-S_cluster_assembly_SufBD"/>
</dbReference>
<dbReference type="AlphaFoldDB" id="A0A1M6AD68"/>
<proteinExistence type="inferred from homology"/>
<reference evidence="3 4" key="1">
    <citation type="submission" date="2016-11" db="EMBL/GenBank/DDBJ databases">
        <authorList>
            <person name="Jaros S."/>
            <person name="Januszkiewicz K."/>
            <person name="Wedrychowicz H."/>
        </authorList>
    </citation>
    <scope>NUCLEOTIDE SEQUENCE [LARGE SCALE GENOMIC DNA]</scope>
    <source>
        <strain evidence="3 4">DSM 21758</strain>
    </source>
</reference>
<evidence type="ECO:0000256" key="1">
    <source>
        <dbReference type="ARBA" id="ARBA00043967"/>
    </source>
</evidence>
<dbReference type="STRING" id="1121302.SAMN02745163_00047"/>
<dbReference type="PANTHER" id="PTHR30508:SF1">
    <property type="entry name" value="UPF0051 PROTEIN ABCI8, CHLOROPLASTIC-RELATED"/>
    <property type="match status" value="1"/>
</dbReference>
<dbReference type="PANTHER" id="PTHR30508">
    <property type="entry name" value="FES CLUSTER ASSEMBLY PROTEIN SUF"/>
    <property type="match status" value="1"/>
</dbReference>
<sequence>MSRYNNLNTIPVKTYRWLKINDISLKENYIPKYNEYKKEFINIENTENYNLIKTIDSPLYSELLSNDFGVSTELVNEAIENFNAGFSLTIKKDFKLKEPKLVNFKVDELNPELIDYNIIKLEENSEASLVINYSSDNNIQGYHNGVTKIVVADGAKLNLIIIQDFNSESLNFNSVVSHIYGSGEINFIPMELGSLNTITNYHSSLLGEKSKSYLNSIYIGDKERKIDINYIMNHFGKGSLSEIKTKGVLMDKSKKTFRGTLDFKKGASKSKGIEDEFVMLLSPKVRNNSIPLLLCEEHDVEGQHAASAGKIDEDTLFYLMSRGLSEKDSKKLLVEAYLKPVIEKIPFENLKLEILETLKGRLNNV</sequence>
<keyword evidence="4" id="KW-1185">Reference proteome</keyword>
<evidence type="ECO:0000313" key="3">
    <source>
        <dbReference type="EMBL" id="SHI34163.1"/>
    </source>
</evidence>
<feature type="domain" description="SUF system FeS cluster assembly SufBD core" evidence="2">
    <location>
        <begin position="114"/>
        <end position="336"/>
    </location>
</feature>
<organism evidence="3 4">
    <name type="scientific">Clostridium cavendishii DSM 21758</name>
    <dbReference type="NCBI Taxonomy" id="1121302"/>
    <lineage>
        <taxon>Bacteria</taxon>
        <taxon>Bacillati</taxon>
        <taxon>Bacillota</taxon>
        <taxon>Clostridia</taxon>
        <taxon>Eubacteriales</taxon>
        <taxon>Clostridiaceae</taxon>
        <taxon>Clostridium</taxon>
    </lineage>
</organism>
<name>A0A1M6AD68_9CLOT</name>
<evidence type="ECO:0000259" key="2">
    <source>
        <dbReference type="Pfam" id="PF01458"/>
    </source>
</evidence>
<dbReference type="OrthoDB" id="9803529at2"/>
<dbReference type="SUPFAM" id="SSF101960">
    <property type="entry name" value="Stabilizer of iron transporter SufD"/>
    <property type="match status" value="1"/>
</dbReference>
<comment type="similarity">
    <text evidence="1">Belongs to the iron-sulfur cluster assembly SufBD family.</text>
</comment>
<dbReference type="InterPro" id="IPR011542">
    <property type="entry name" value="SUF_FeS_clus_asmbl_SufD"/>
</dbReference>
<accession>A0A1M6AD68</accession>
<dbReference type="InterPro" id="IPR000825">
    <property type="entry name" value="SUF_FeS_clus_asmbl_SufBD_core"/>
</dbReference>
<dbReference type="EMBL" id="FQZB01000003">
    <property type="protein sequence ID" value="SHI34163.1"/>
    <property type="molecule type" value="Genomic_DNA"/>
</dbReference>